<evidence type="ECO:0000256" key="1">
    <source>
        <dbReference type="SAM" id="SignalP"/>
    </source>
</evidence>
<accession>A0ABV7ZIQ4</accession>
<protein>
    <submittedName>
        <fullName evidence="2">Outer membrane protein</fullName>
    </submittedName>
</protein>
<keyword evidence="3" id="KW-1185">Reference proteome</keyword>
<dbReference type="Pfam" id="PF01856">
    <property type="entry name" value="HP_OMP"/>
    <property type="match status" value="1"/>
</dbReference>
<feature type="signal peptide" evidence="1">
    <location>
        <begin position="1"/>
        <end position="27"/>
    </location>
</feature>
<keyword evidence="1" id="KW-0732">Signal</keyword>
<dbReference type="InterPro" id="IPR002718">
    <property type="entry name" value="OMP_Helicobacter"/>
</dbReference>
<proteinExistence type="predicted"/>
<dbReference type="Proteomes" id="UP001595783">
    <property type="component" value="Unassembled WGS sequence"/>
</dbReference>
<feature type="chain" id="PRO_5045888113" evidence="1">
    <location>
        <begin position="28"/>
        <end position="292"/>
    </location>
</feature>
<comment type="caution">
    <text evidence="2">The sequence shown here is derived from an EMBL/GenBank/DDBJ whole genome shotgun (WGS) entry which is preliminary data.</text>
</comment>
<dbReference type="EMBL" id="JBHRZO010000043">
    <property type="protein sequence ID" value="MFC3848154.1"/>
    <property type="molecule type" value="Genomic_DNA"/>
</dbReference>
<sequence>MVSNGRRYRHVLGFSIATLFSLASLHAEENGVFLGGGFQYSNASAVNTMISVDSSPISNTYTYNGNLFGADIQAGYKQFFGKTKRFGLRYYGFFSGQGGSTSAINSTFEFAQTKPTSLIDYGYAVINQPTANLFYGVGVDFLYNFHESQQRTFGLFLGAMLGGSSWLMGKATMGNFCPWTNNDGICRSMNGYFAQWAKDLKDPSFYAYGNTKATFMPTFVQLILNFCLRANFTKHQGFEAGVRVPTIDDPYFSATNVAGKKDHYALVGKGGSKETFTFRRNVAIFANYVFNF</sequence>
<evidence type="ECO:0000313" key="2">
    <source>
        <dbReference type="EMBL" id="MFC3848154.1"/>
    </source>
</evidence>
<evidence type="ECO:0000313" key="3">
    <source>
        <dbReference type="Proteomes" id="UP001595783"/>
    </source>
</evidence>
<name>A0ABV7ZIQ4_9HELI</name>
<reference evidence="3" key="1">
    <citation type="journal article" date="2019" name="Int. J. Syst. Evol. Microbiol.">
        <title>The Global Catalogue of Microorganisms (GCM) 10K type strain sequencing project: providing services to taxonomists for standard genome sequencing and annotation.</title>
        <authorList>
            <consortium name="The Broad Institute Genomics Platform"/>
            <consortium name="The Broad Institute Genome Sequencing Center for Infectious Disease"/>
            <person name="Wu L."/>
            <person name="Ma J."/>
        </authorList>
    </citation>
    <scope>NUCLEOTIDE SEQUENCE [LARGE SCALE GENOMIC DNA]</scope>
    <source>
        <strain evidence="3">CCUG 53816</strain>
    </source>
</reference>
<dbReference type="PRINTS" id="PR01776">
    <property type="entry name" value="HPOMPFAMILY"/>
</dbReference>
<gene>
    <name evidence="2" type="ORF">ACFOPX_06410</name>
</gene>
<dbReference type="RefSeq" id="WP_104752662.1">
    <property type="nucleotide sequence ID" value="NZ_FZMF01000037.1"/>
</dbReference>
<organism evidence="2 3">
    <name type="scientific">Helicobacter baculiformis</name>
    <dbReference type="NCBI Taxonomy" id="427351"/>
    <lineage>
        <taxon>Bacteria</taxon>
        <taxon>Pseudomonadati</taxon>
        <taxon>Campylobacterota</taxon>
        <taxon>Epsilonproteobacteria</taxon>
        <taxon>Campylobacterales</taxon>
        <taxon>Helicobacteraceae</taxon>
        <taxon>Helicobacter</taxon>
    </lineage>
</organism>